<feature type="compositionally biased region" description="Polar residues" evidence="2">
    <location>
        <begin position="342"/>
        <end position="358"/>
    </location>
</feature>
<feature type="compositionally biased region" description="Low complexity" evidence="2">
    <location>
        <begin position="533"/>
        <end position="547"/>
    </location>
</feature>
<gene>
    <name evidence="3" type="ORF">CYMTET_44903</name>
</gene>
<sequence>VSENVQPKTSQLEGLLKEALQDGEDERAKNKLLLEEGQRALAENRVLRQQVKDLTALREEKAALEIENRVLRDRNRECESLEDANRHLQNHLADAEAKVQGLQQQLKAKSATSAALLGTPVMRTWATCEPWSPAAKGARPDVSPLRQSIPPRSPKQSLQGVDTVARRELDDELDLFREGVQVKASAGESKQEVMQRLREDLRQLGELQAHEPGNEAHAAALADRLNKHMQSIQEDCRREVAGDNIARAMEQSLQGVQMQLARYIADVEAGLKNLEGLECLQEYAEIALSPSRSSLGSPWNLPVPQGIAGAAQQSESGPGPTSAAGSAAGPKLKRHVLVPQVTPSTPASSVNSPMSNISPARLSPGHLPPGDGIGRVYGAWGLVKEEWIPQPHSPSTAPRGAEPHVVQQEVVDQRVAETLQSERESHRAELGKLRERFLSLFVEMVSLKEIIQGYHQNTIWMTEVVGGYQENVRWLNETLAQSREKHDVLQLQKVLLCSQMVKMEDEQTEVVRVCMENSARAGIQEDQCSTPKLSPYRSPIRSSSPLLRKSRTKDVPAPSPAASTVSSVATALFPETTSSSPITPTTQVATPPRAAPVVPRLNLGALTADNAENQSRSANVAEGRPVVPRLNLGALTADNAENQSRSANVAEGRPVVPRLNLGALTADNAENQSRSANVTEGKPDDSSTSSVRQNRRPNRSPLSSSVASMRTVGYQKGQQPPRPRRNSPNPVTSSLDDFSLRRMATENRRNRSTPEHVTSLTPEPERATLSTWEGASTPEECFQPRVIHLWWEACSSESSGSPAKTGAREGTELERKAPAVYLAFLGQRTWWFSTETLWNRWVQASASSRQGDPLSGYYAEVERKKLTTLIQDLGVEIYEGTDMHKSPRSEGQGMDRQLQLVAKIWVDSSNASRSLLIVNRHSVVTPSIAPTSKIHSTPEIAMHGCNLLLRRHCAFASTDH</sequence>
<evidence type="ECO:0000256" key="2">
    <source>
        <dbReference type="SAM" id="MobiDB-lite"/>
    </source>
</evidence>
<feature type="compositionally biased region" description="Low complexity" evidence="2">
    <location>
        <begin position="314"/>
        <end position="330"/>
    </location>
</feature>
<feature type="compositionally biased region" description="Polar residues" evidence="2">
    <location>
        <begin position="668"/>
        <end position="678"/>
    </location>
</feature>
<dbReference type="AlphaFoldDB" id="A0AAE0C1D1"/>
<feature type="coiled-coil region" evidence="1">
    <location>
        <begin position="47"/>
        <end position="112"/>
    </location>
</feature>
<proteinExistence type="predicted"/>
<feature type="region of interest" description="Disordered" evidence="2">
    <location>
        <begin position="663"/>
        <end position="773"/>
    </location>
</feature>
<feature type="compositionally biased region" description="Basic and acidic residues" evidence="2">
    <location>
        <begin position="738"/>
        <end position="754"/>
    </location>
</feature>
<feature type="region of interest" description="Disordered" evidence="2">
    <location>
        <begin position="342"/>
        <end position="368"/>
    </location>
</feature>
<feature type="non-terminal residue" evidence="3">
    <location>
        <position position="1"/>
    </location>
</feature>
<feature type="compositionally biased region" description="Polar residues" evidence="2">
    <location>
        <begin position="1"/>
        <end position="12"/>
    </location>
</feature>
<reference evidence="3 4" key="1">
    <citation type="journal article" date="2015" name="Genome Biol. Evol.">
        <title>Comparative Genomics of a Bacterivorous Green Alga Reveals Evolutionary Causalities and Consequences of Phago-Mixotrophic Mode of Nutrition.</title>
        <authorList>
            <person name="Burns J.A."/>
            <person name="Paasch A."/>
            <person name="Narechania A."/>
            <person name="Kim E."/>
        </authorList>
    </citation>
    <scope>NUCLEOTIDE SEQUENCE [LARGE SCALE GENOMIC DNA]</scope>
    <source>
        <strain evidence="3 4">PLY_AMNH</strain>
    </source>
</reference>
<feature type="region of interest" description="Disordered" evidence="2">
    <location>
        <begin position="526"/>
        <end position="562"/>
    </location>
</feature>
<dbReference type="EMBL" id="LGRX02030562">
    <property type="protein sequence ID" value="KAK3245532.1"/>
    <property type="molecule type" value="Genomic_DNA"/>
</dbReference>
<evidence type="ECO:0000313" key="3">
    <source>
        <dbReference type="EMBL" id="KAK3245532.1"/>
    </source>
</evidence>
<feature type="region of interest" description="Disordered" evidence="2">
    <location>
        <begin position="1"/>
        <end position="21"/>
    </location>
</feature>
<feature type="region of interest" description="Disordered" evidence="2">
    <location>
        <begin position="304"/>
        <end position="330"/>
    </location>
</feature>
<keyword evidence="1" id="KW-0175">Coiled coil</keyword>
<evidence type="ECO:0000256" key="1">
    <source>
        <dbReference type="SAM" id="Coils"/>
    </source>
</evidence>
<accession>A0AAE0C1D1</accession>
<comment type="caution">
    <text evidence="3">The sequence shown here is derived from an EMBL/GenBank/DDBJ whole genome shotgun (WGS) entry which is preliminary data.</text>
</comment>
<name>A0AAE0C1D1_9CHLO</name>
<organism evidence="3 4">
    <name type="scientific">Cymbomonas tetramitiformis</name>
    <dbReference type="NCBI Taxonomy" id="36881"/>
    <lineage>
        <taxon>Eukaryota</taxon>
        <taxon>Viridiplantae</taxon>
        <taxon>Chlorophyta</taxon>
        <taxon>Pyramimonadophyceae</taxon>
        <taxon>Pyramimonadales</taxon>
        <taxon>Pyramimonadaceae</taxon>
        <taxon>Cymbomonas</taxon>
    </lineage>
</organism>
<evidence type="ECO:0000313" key="4">
    <source>
        <dbReference type="Proteomes" id="UP001190700"/>
    </source>
</evidence>
<dbReference type="Proteomes" id="UP001190700">
    <property type="component" value="Unassembled WGS sequence"/>
</dbReference>
<feature type="region of interest" description="Disordered" evidence="2">
    <location>
        <begin position="132"/>
        <end position="162"/>
    </location>
</feature>
<protein>
    <submittedName>
        <fullName evidence="3">Uncharacterized protein</fullName>
    </submittedName>
</protein>
<keyword evidence="4" id="KW-1185">Reference proteome</keyword>